<feature type="region of interest" description="Disordered" evidence="1">
    <location>
        <begin position="474"/>
        <end position="497"/>
    </location>
</feature>
<sequence length="577" mass="64895">LAKTRTSTFAAALRKLAKQTSDSLIATDSGSAPHSIPYGLSVAHSSNLSKNSNNSSFQSPYQSSAIRQSPPIVTIAPIPAHQIDRSESDNQLRNHLRKSDNQSYYEHRIHTDPKESLIYSHSQRTSPIVQVRPSPSHVHNDSLNSVGNHSILQNNVTNRMPGFQPYRSGLEDSLRSNSSTSLASAPLPSHLLPYDAMAFPYHPFLPHTNPNPLPHHAPHPSASYRMGDPYYMDRFGLLRGQLHVPSAPLPMAGSGTTSSVPFNLVRYSELLNSQTERLINDERQRLLNQTLTQSAQTSYKPNTQTIDSPPIHMTNNNEKYGNNSEHFLMNHSMKNHSTSGSILSGTPRDVTPLSGSFGNGIRKPNGPNVSTNRPLNLSSDNEQHILEQKYLWRPQSDGQTDHNSFNQSHRLMESNIHLQNKDSVLAEDVMHNKNYRINSFHSNSDRSTDKLIITADKQSSERNNTEGLHSRILENSEKNSSNQSIHQSTQEVVSNKKADNCSINENEVRVVSKLDLEELKLKHKREIKFFENGFSSDSDEESEDSDDSEDNRFKYNIILTKRLPLELDTNEEKMQFL</sequence>
<dbReference type="AlphaFoldDB" id="A0A7R9QG24"/>
<evidence type="ECO:0000313" key="3">
    <source>
        <dbReference type="EMBL" id="CAD7642891.1"/>
    </source>
</evidence>
<dbReference type="OrthoDB" id="6533453at2759"/>
<reference evidence="3" key="1">
    <citation type="submission" date="2020-11" db="EMBL/GenBank/DDBJ databases">
        <authorList>
            <person name="Tran Van P."/>
        </authorList>
    </citation>
    <scope>NUCLEOTIDE SEQUENCE</scope>
</reference>
<organism evidence="3">
    <name type="scientific">Medioppia subpectinata</name>
    <dbReference type="NCBI Taxonomy" id="1979941"/>
    <lineage>
        <taxon>Eukaryota</taxon>
        <taxon>Metazoa</taxon>
        <taxon>Ecdysozoa</taxon>
        <taxon>Arthropoda</taxon>
        <taxon>Chelicerata</taxon>
        <taxon>Arachnida</taxon>
        <taxon>Acari</taxon>
        <taxon>Acariformes</taxon>
        <taxon>Sarcoptiformes</taxon>
        <taxon>Oribatida</taxon>
        <taxon>Brachypylina</taxon>
        <taxon>Oppioidea</taxon>
        <taxon>Oppiidae</taxon>
        <taxon>Medioppia</taxon>
    </lineage>
</organism>
<dbReference type="Pfam" id="PF12540">
    <property type="entry name" value="DUF3736"/>
    <property type="match status" value="1"/>
</dbReference>
<dbReference type="InterPro" id="IPR022207">
    <property type="entry name" value="GSE-like"/>
</dbReference>
<evidence type="ECO:0000256" key="1">
    <source>
        <dbReference type="SAM" id="MobiDB-lite"/>
    </source>
</evidence>
<dbReference type="EMBL" id="OC882713">
    <property type="protein sequence ID" value="CAD7642891.1"/>
    <property type="molecule type" value="Genomic_DNA"/>
</dbReference>
<keyword evidence="4" id="KW-1185">Reference proteome</keyword>
<name>A0A7R9QG24_9ACAR</name>
<feature type="region of interest" description="Disordered" evidence="1">
    <location>
        <begin position="292"/>
        <end position="320"/>
    </location>
</feature>
<feature type="domain" description="Genetic suppressor element-like" evidence="2">
    <location>
        <begin position="508"/>
        <end position="577"/>
    </location>
</feature>
<protein>
    <recommendedName>
        <fullName evidence="2">Genetic suppressor element-like domain-containing protein</fullName>
    </recommendedName>
</protein>
<evidence type="ECO:0000313" key="4">
    <source>
        <dbReference type="Proteomes" id="UP000759131"/>
    </source>
</evidence>
<feature type="non-terminal residue" evidence="3">
    <location>
        <position position="1"/>
    </location>
</feature>
<proteinExistence type="predicted"/>
<evidence type="ECO:0000259" key="2">
    <source>
        <dbReference type="Pfam" id="PF12540"/>
    </source>
</evidence>
<dbReference type="EMBL" id="CAJPIZ010028138">
    <property type="protein sequence ID" value="CAG2119405.1"/>
    <property type="molecule type" value="Genomic_DNA"/>
</dbReference>
<feature type="non-terminal residue" evidence="3">
    <location>
        <position position="577"/>
    </location>
</feature>
<feature type="compositionally biased region" description="Polar residues" evidence="1">
    <location>
        <begin position="478"/>
        <end position="493"/>
    </location>
</feature>
<dbReference type="Proteomes" id="UP000759131">
    <property type="component" value="Unassembled WGS sequence"/>
</dbReference>
<accession>A0A7R9QG24</accession>
<gene>
    <name evidence="3" type="ORF">OSB1V03_LOCUS19354</name>
</gene>